<keyword evidence="1" id="KW-0238">DNA-binding</keyword>
<sequence>MYITFEELRRIKHALPTGSVKRIADELQVEEQTVRNYFGAKKYENGQIVSQHIQPGPDGGIVSLEDDTILNLARKIIEESTHDTMAQN</sequence>
<reference evidence="1 2" key="1">
    <citation type="submission" date="2020-10" db="EMBL/GenBank/DDBJ databases">
        <title>Connecting structure to function with the recovery of over 1000 high-quality activated sludge metagenome-assembled genomes encoding full-length rRNA genes using long-read sequencing.</title>
        <authorList>
            <person name="Singleton C.M."/>
            <person name="Petriglieri F."/>
            <person name="Kristensen J.M."/>
            <person name="Kirkegaard R.H."/>
            <person name="Michaelsen T.Y."/>
            <person name="Andersen M.H."/>
            <person name="Karst S.M."/>
            <person name="Dueholm M.S."/>
            <person name="Nielsen P.H."/>
            <person name="Albertsen M."/>
        </authorList>
    </citation>
    <scope>NUCLEOTIDE SEQUENCE [LARGE SCALE GENOMIC DNA]</scope>
    <source>
        <strain evidence="1">Ribe_18-Q3-R11-54_MAXAC.273</strain>
    </source>
</reference>
<comment type="caution">
    <text evidence="1">The sequence shown here is derived from an EMBL/GenBank/DDBJ whole genome shotgun (WGS) entry which is preliminary data.</text>
</comment>
<dbReference type="GO" id="GO:0003677">
    <property type="term" value="F:DNA binding"/>
    <property type="evidence" value="ECO:0007669"/>
    <property type="project" value="UniProtKB-KW"/>
</dbReference>
<dbReference type="AlphaFoldDB" id="A0A9D7SYT4"/>
<protein>
    <submittedName>
        <fullName evidence="1">DNA-binding protein</fullName>
    </submittedName>
</protein>
<dbReference type="Proteomes" id="UP000808337">
    <property type="component" value="Unassembled WGS sequence"/>
</dbReference>
<gene>
    <name evidence="1" type="ORF">IPP15_17595</name>
</gene>
<dbReference type="EMBL" id="JADKGY010000029">
    <property type="protein sequence ID" value="MBK9984155.1"/>
    <property type="molecule type" value="Genomic_DNA"/>
</dbReference>
<name>A0A9D7SYT4_9BACT</name>
<organism evidence="1 2">
    <name type="scientific">Candidatus Opimibacter skivensis</name>
    <dbReference type="NCBI Taxonomy" id="2982028"/>
    <lineage>
        <taxon>Bacteria</taxon>
        <taxon>Pseudomonadati</taxon>
        <taxon>Bacteroidota</taxon>
        <taxon>Saprospiria</taxon>
        <taxon>Saprospirales</taxon>
        <taxon>Saprospiraceae</taxon>
        <taxon>Candidatus Opimibacter</taxon>
    </lineage>
</organism>
<evidence type="ECO:0000313" key="1">
    <source>
        <dbReference type="EMBL" id="MBK9984155.1"/>
    </source>
</evidence>
<evidence type="ECO:0000313" key="2">
    <source>
        <dbReference type="Proteomes" id="UP000808337"/>
    </source>
</evidence>
<accession>A0A9D7SYT4</accession>
<proteinExistence type="predicted"/>